<dbReference type="AlphaFoldDB" id="A0A508T111"/>
<organism evidence="2 3">
    <name type="scientific">Bradyrhizobium ivorense</name>
    <dbReference type="NCBI Taxonomy" id="2511166"/>
    <lineage>
        <taxon>Bacteria</taxon>
        <taxon>Pseudomonadati</taxon>
        <taxon>Pseudomonadota</taxon>
        <taxon>Alphaproteobacteria</taxon>
        <taxon>Hyphomicrobiales</taxon>
        <taxon>Nitrobacteraceae</taxon>
        <taxon>Bradyrhizobium</taxon>
    </lineage>
</organism>
<dbReference type="RefSeq" id="WP_139480221.1">
    <property type="nucleotide sequence ID" value="NZ_CAADFB020000004.1"/>
</dbReference>
<dbReference type="GO" id="GO:0016209">
    <property type="term" value="F:antioxidant activity"/>
    <property type="evidence" value="ECO:0007669"/>
    <property type="project" value="InterPro"/>
</dbReference>
<dbReference type="OrthoDB" id="9811352at2"/>
<dbReference type="SUPFAM" id="SSF52833">
    <property type="entry name" value="Thioredoxin-like"/>
    <property type="match status" value="1"/>
</dbReference>
<dbReference type="CDD" id="cd03012">
    <property type="entry name" value="TlpA_like_DipZ_like"/>
    <property type="match status" value="1"/>
</dbReference>
<gene>
    <name evidence="2" type="primary">ykuV</name>
    <name evidence="2" type="ORF">CI1B_19560</name>
</gene>
<dbReference type="PANTHER" id="PTHR42852">
    <property type="entry name" value="THIOL:DISULFIDE INTERCHANGE PROTEIN DSBE"/>
    <property type="match status" value="1"/>
</dbReference>
<protein>
    <submittedName>
        <fullName evidence="2">Thiol-disulfide oxidoreductase YkuV</fullName>
        <ecNumber evidence="2">1.8.-.-</ecNumber>
    </submittedName>
</protein>
<dbReference type="EMBL" id="CAADFC020000005">
    <property type="protein sequence ID" value="VIO68170.1"/>
    <property type="molecule type" value="Genomic_DNA"/>
</dbReference>
<feature type="domain" description="Thioredoxin" evidence="1">
    <location>
        <begin position="44"/>
        <end position="189"/>
    </location>
</feature>
<dbReference type="Proteomes" id="UP000328092">
    <property type="component" value="Unassembled WGS sequence"/>
</dbReference>
<dbReference type="InterPro" id="IPR036249">
    <property type="entry name" value="Thioredoxin-like_sf"/>
</dbReference>
<comment type="caution">
    <text evidence="2">The sequence shown here is derived from an EMBL/GenBank/DDBJ whole genome shotgun (WGS) entry which is preliminary data.</text>
</comment>
<reference evidence="2" key="1">
    <citation type="submission" date="2019-02" db="EMBL/GenBank/DDBJ databases">
        <authorList>
            <person name="Pothier F.J."/>
        </authorList>
    </citation>
    <scope>NUCLEOTIDE SEQUENCE</scope>
    <source>
        <strain evidence="2">CI-1B</strain>
    </source>
</reference>
<dbReference type="PANTHER" id="PTHR42852:SF13">
    <property type="entry name" value="PROTEIN DIPZ"/>
    <property type="match status" value="1"/>
</dbReference>
<keyword evidence="3" id="KW-1185">Reference proteome</keyword>
<evidence type="ECO:0000313" key="3">
    <source>
        <dbReference type="Proteomes" id="UP000328092"/>
    </source>
</evidence>
<sequence length="192" mass="20945">MPLRLVAVSALVAALGVGGAVIPGLCAESDAPAQPVPVAATMVAEQAQTAPEFVGINNWFNSPPLKLADLRGKVVLVDFWTYGCVNCVNTLPHVTKLYSKYRDRGLVVVGVHTPEFPFEHSASNVQAALKRHGILYPVAQDNNSQTWNAYRNQYWPAQYIIDQNGKIVFQHAGEGQYDEIDRTVARLLSANS</sequence>
<dbReference type="PROSITE" id="PS51352">
    <property type="entry name" value="THIOREDOXIN_2"/>
    <property type="match status" value="1"/>
</dbReference>
<dbReference type="InterPro" id="IPR013766">
    <property type="entry name" value="Thioredoxin_domain"/>
</dbReference>
<evidence type="ECO:0000259" key="1">
    <source>
        <dbReference type="PROSITE" id="PS51352"/>
    </source>
</evidence>
<dbReference type="EC" id="1.8.-.-" evidence="2"/>
<dbReference type="InterPro" id="IPR050553">
    <property type="entry name" value="Thioredoxin_ResA/DsbE_sf"/>
</dbReference>
<proteinExistence type="predicted"/>
<dbReference type="GO" id="GO:0016491">
    <property type="term" value="F:oxidoreductase activity"/>
    <property type="evidence" value="ECO:0007669"/>
    <property type="project" value="UniProtKB-KW"/>
</dbReference>
<dbReference type="Pfam" id="PF00578">
    <property type="entry name" value="AhpC-TSA"/>
    <property type="match status" value="1"/>
</dbReference>
<accession>A0A508T111</accession>
<dbReference type="Gene3D" id="3.40.30.10">
    <property type="entry name" value="Glutaredoxin"/>
    <property type="match status" value="1"/>
</dbReference>
<dbReference type="InterPro" id="IPR000866">
    <property type="entry name" value="AhpC/TSA"/>
</dbReference>
<keyword evidence="2" id="KW-0560">Oxidoreductase</keyword>
<evidence type="ECO:0000313" key="2">
    <source>
        <dbReference type="EMBL" id="VIO68170.1"/>
    </source>
</evidence>
<name>A0A508T111_9BRAD</name>